<dbReference type="EMBL" id="FN563149">
    <property type="protein sequence ID" value="CBH47906.1"/>
    <property type="molecule type" value="Genomic_DNA"/>
</dbReference>
<proteinExistence type="predicted"/>
<name>A0A3S5Y5U9_RHOH1</name>
<feature type="domain" description="SAF" evidence="2">
    <location>
        <begin position="40"/>
        <end position="104"/>
    </location>
</feature>
<dbReference type="KEGG" id="req:REQ_18390"/>
<feature type="region of interest" description="Disordered" evidence="1">
    <location>
        <begin position="225"/>
        <end position="245"/>
    </location>
</feature>
<evidence type="ECO:0000259" key="2">
    <source>
        <dbReference type="SMART" id="SM00858"/>
    </source>
</evidence>
<evidence type="ECO:0000313" key="3">
    <source>
        <dbReference type="EMBL" id="CBH47906.1"/>
    </source>
</evidence>
<gene>
    <name evidence="3" type="ordered locus">REQ_18390</name>
</gene>
<sequence>MRTRIIAAICAIVLAVAGTLALISYVRGADARALAGTRTVDVLVADQTIPKNTPADSLVGMVVVKKLPEMAVLPDRVTSLDQLSGKVALTDLLPGEQLVSARFVDPATARSQDQGGIPEGMQEVTVLLEPQRALGGHIASGDTVGVFMSFSPPVKNYETHLRLQKVRVTRVQGTFSNADEGDSATVDSSPSPAPTEAFLVSLAVDVPMAERVVFAAEHGTIWLSNEPPSSNEAGASVVSPEGVFR</sequence>
<dbReference type="InterPro" id="IPR013974">
    <property type="entry name" value="SAF"/>
</dbReference>
<evidence type="ECO:0000313" key="4">
    <source>
        <dbReference type="Proteomes" id="UP000006892"/>
    </source>
</evidence>
<dbReference type="AlphaFoldDB" id="A0A3S5Y5U9"/>
<organism evidence="3">
    <name type="scientific">Rhodococcus hoagii (strain 103S)</name>
    <name type="common">Rhodococcus equi</name>
    <dbReference type="NCBI Taxonomy" id="685727"/>
    <lineage>
        <taxon>Bacteria</taxon>
        <taxon>Bacillati</taxon>
        <taxon>Actinomycetota</taxon>
        <taxon>Actinomycetes</taxon>
        <taxon>Mycobacteriales</taxon>
        <taxon>Nocardiaceae</taxon>
        <taxon>Prescottella</taxon>
    </lineage>
</organism>
<accession>A0A3S5Y5U9</accession>
<dbReference type="SMART" id="SM00858">
    <property type="entry name" value="SAF"/>
    <property type="match status" value="1"/>
</dbReference>
<dbReference type="Proteomes" id="UP001154400">
    <property type="component" value="Chromosome"/>
</dbReference>
<protein>
    <submittedName>
        <fullName evidence="3">Flp pilus assembly protein CpaB</fullName>
    </submittedName>
</protein>
<dbReference type="CDD" id="cd11614">
    <property type="entry name" value="SAF_CpaB_FlgA_like"/>
    <property type="match status" value="1"/>
</dbReference>
<dbReference type="InterPro" id="IPR031571">
    <property type="entry name" value="RcpC_dom"/>
</dbReference>
<reference evidence="3" key="1">
    <citation type="journal article" date="2010" name="PLoS Genet.">
        <title>The genome of a pathogenic rhodococcus: cooptive virulence underpinned by key gene acquisitions.</title>
        <authorList>
            <person name="Letek M."/>
            <person name="Gonzalez P."/>
            <person name="Macarthur I."/>
            <person name="Rodriguez H."/>
            <person name="Freeman T.C."/>
            <person name="Valero-Rello A."/>
            <person name="Blanco M."/>
            <person name="Buckley T."/>
            <person name="Cherevach I."/>
            <person name="Fahey R."/>
            <person name="Hapeshi A."/>
            <person name="Holdstock J."/>
            <person name="Leadon D."/>
            <person name="Navas J."/>
            <person name="Ocampo A."/>
            <person name="Quail M.A."/>
            <person name="Sanders M."/>
            <person name="Scortti M.M."/>
            <person name="Prescott J.F."/>
            <person name="Fogarty U."/>
            <person name="Meijer W.G."/>
            <person name="Parkhill J."/>
            <person name="Bentley S.D."/>
            <person name="Vazquez-Boland J.A."/>
        </authorList>
    </citation>
    <scope>NUCLEOTIDE SEQUENCE [LARGE SCALE GENOMIC DNA]</scope>
    <source>
        <strain evidence="3 4">103S</strain>
    </source>
</reference>
<evidence type="ECO:0000256" key="1">
    <source>
        <dbReference type="SAM" id="MobiDB-lite"/>
    </source>
</evidence>
<dbReference type="Pfam" id="PF16976">
    <property type="entry name" value="RcpC"/>
    <property type="match status" value="1"/>
</dbReference>